<reference evidence="11" key="1">
    <citation type="journal article" date="2020" name="mSystems">
        <title>Genome- and Community-Level Interaction Insights into Carbon Utilization and Element Cycling Functions of Hydrothermarchaeota in Hydrothermal Sediment.</title>
        <authorList>
            <person name="Zhou Z."/>
            <person name="Liu Y."/>
            <person name="Xu W."/>
            <person name="Pan J."/>
            <person name="Luo Z.H."/>
            <person name="Li M."/>
        </authorList>
    </citation>
    <scope>NUCLEOTIDE SEQUENCE [LARGE SCALE GENOMIC DNA]</scope>
    <source>
        <strain evidence="11">SpSt-605</strain>
    </source>
</reference>
<dbReference type="InterPro" id="IPR020476">
    <property type="entry name" value="Nudix_hydrolase"/>
</dbReference>
<gene>
    <name evidence="11" type="ORF">ENT73_06500</name>
</gene>
<keyword evidence="5 8" id="KW-0378">Hydrolase</keyword>
<dbReference type="GO" id="GO:0007165">
    <property type="term" value="P:signal transduction"/>
    <property type="evidence" value="ECO:0007669"/>
    <property type="project" value="TreeGrafter"/>
</dbReference>
<feature type="binding site" evidence="7">
    <location>
        <position position="83"/>
    </location>
    <ligand>
        <name>Mg(2+)</name>
        <dbReference type="ChEBI" id="CHEBI:18420"/>
        <label>1</label>
        <note>catalytic</note>
    </ligand>
</feature>
<dbReference type="PRINTS" id="PR00377">
    <property type="entry name" value="IMPHPHTASES"/>
</dbReference>
<dbReference type="Gene3D" id="3.40.190.80">
    <property type="match status" value="1"/>
</dbReference>
<dbReference type="EC" id="3.1.3.25" evidence="9"/>
<evidence type="ECO:0000256" key="4">
    <source>
        <dbReference type="ARBA" id="ARBA00022723"/>
    </source>
</evidence>
<dbReference type="CDD" id="cd18873">
    <property type="entry name" value="NUDIX_NadM_like"/>
    <property type="match status" value="1"/>
</dbReference>
<dbReference type="InterPro" id="IPR020583">
    <property type="entry name" value="Inositol_monoP_metal-BS"/>
</dbReference>
<dbReference type="AlphaFoldDB" id="A0A832GNN0"/>
<organism evidence="11">
    <name type="scientific">Caldimicrobium thiodismutans</name>
    <dbReference type="NCBI Taxonomy" id="1653476"/>
    <lineage>
        <taxon>Bacteria</taxon>
        <taxon>Pseudomonadati</taxon>
        <taxon>Thermodesulfobacteriota</taxon>
        <taxon>Thermodesulfobacteria</taxon>
        <taxon>Thermodesulfobacteriales</taxon>
        <taxon>Thermodesulfobacteriaceae</taxon>
        <taxon>Caldimicrobium</taxon>
    </lineage>
</organism>
<dbReference type="InterPro" id="IPR022337">
    <property type="entry name" value="Inositol_monophosphatase_SuhB"/>
</dbReference>
<dbReference type="InterPro" id="IPR000086">
    <property type="entry name" value="NUDIX_hydrolase_dom"/>
</dbReference>
<evidence type="ECO:0000256" key="5">
    <source>
        <dbReference type="ARBA" id="ARBA00022801"/>
    </source>
</evidence>
<proteinExistence type="inferred from homology"/>
<dbReference type="SUPFAM" id="SSF56655">
    <property type="entry name" value="Carbohydrate phosphatase"/>
    <property type="match status" value="1"/>
</dbReference>
<keyword evidence="6 7" id="KW-0460">Magnesium</keyword>
<dbReference type="InterPro" id="IPR020084">
    <property type="entry name" value="NUDIX_hydrolase_CS"/>
</dbReference>
<accession>A0A832GNN0</accession>
<dbReference type="Gene3D" id="3.30.540.10">
    <property type="entry name" value="Fructose-1,6-Bisphosphatase, subunit A, domain 1"/>
    <property type="match status" value="1"/>
</dbReference>
<evidence type="ECO:0000256" key="7">
    <source>
        <dbReference type="PIRSR" id="PIRSR600760-2"/>
    </source>
</evidence>
<dbReference type="PROSITE" id="PS00630">
    <property type="entry name" value="IMP_2"/>
    <property type="match status" value="1"/>
</dbReference>
<dbReference type="PROSITE" id="PS00629">
    <property type="entry name" value="IMP_1"/>
    <property type="match status" value="1"/>
</dbReference>
<feature type="domain" description="Nudix hydrolase" evidence="10">
    <location>
        <begin position="267"/>
        <end position="392"/>
    </location>
</feature>
<dbReference type="GO" id="GO:0008934">
    <property type="term" value="F:inositol monophosphate 1-phosphatase activity"/>
    <property type="evidence" value="ECO:0007669"/>
    <property type="project" value="InterPro"/>
</dbReference>
<comment type="cofactor">
    <cofactor evidence="2 7 9">
        <name>Mg(2+)</name>
        <dbReference type="ChEBI" id="CHEBI:18420"/>
    </cofactor>
</comment>
<dbReference type="InterPro" id="IPR000760">
    <property type="entry name" value="Inositol_monophosphatase-like"/>
</dbReference>
<comment type="similarity">
    <text evidence="3 9">Belongs to the inositol monophosphatase superfamily.</text>
</comment>
<feature type="binding site" evidence="7">
    <location>
        <position position="209"/>
    </location>
    <ligand>
        <name>Mg(2+)</name>
        <dbReference type="ChEBI" id="CHEBI:18420"/>
        <label>1</label>
        <note>catalytic</note>
    </ligand>
</feature>
<dbReference type="InterPro" id="IPR020550">
    <property type="entry name" value="Inositol_monophosphatase_CS"/>
</dbReference>
<dbReference type="PRINTS" id="PR00502">
    <property type="entry name" value="NUDIXFAMILY"/>
</dbReference>
<evidence type="ECO:0000256" key="2">
    <source>
        <dbReference type="ARBA" id="ARBA00001946"/>
    </source>
</evidence>
<dbReference type="CDD" id="cd01639">
    <property type="entry name" value="IMPase"/>
    <property type="match status" value="1"/>
</dbReference>
<dbReference type="GO" id="GO:0046872">
    <property type="term" value="F:metal ion binding"/>
    <property type="evidence" value="ECO:0007669"/>
    <property type="project" value="UniProtKB-KW"/>
</dbReference>
<keyword evidence="4 7" id="KW-0479">Metal-binding</keyword>
<dbReference type="FunFam" id="3.30.540.10:FF:000003">
    <property type="entry name" value="Inositol-1-monophosphatase"/>
    <property type="match status" value="1"/>
</dbReference>
<dbReference type="PANTHER" id="PTHR20854">
    <property type="entry name" value="INOSITOL MONOPHOSPHATASE"/>
    <property type="match status" value="1"/>
</dbReference>
<dbReference type="Pfam" id="PF00459">
    <property type="entry name" value="Inositol_P"/>
    <property type="match status" value="1"/>
</dbReference>
<dbReference type="InterPro" id="IPR015797">
    <property type="entry name" value="NUDIX_hydrolase-like_dom_sf"/>
</dbReference>
<dbReference type="PANTHER" id="PTHR20854:SF4">
    <property type="entry name" value="INOSITOL-1-MONOPHOSPHATASE-RELATED"/>
    <property type="match status" value="1"/>
</dbReference>
<comment type="catalytic activity">
    <reaction evidence="1 9">
        <text>a myo-inositol phosphate + H2O = myo-inositol + phosphate</text>
        <dbReference type="Rhea" id="RHEA:24056"/>
        <dbReference type="ChEBI" id="CHEBI:15377"/>
        <dbReference type="ChEBI" id="CHEBI:17268"/>
        <dbReference type="ChEBI" id="CHEBI:43474"/>
        <dbReference type="ChEBI" id="CHEBI:84139"/>
        <dbReference type="EC" id="3.1.3.25"/>
    </reaction>
</comment>
<evidence type="ECO:0000256" key="3">
    <source>
        <dbReference type="ARBA" id="ARBA00009759"/>
    </source>
</evidence>
<dbReference type="InterPro" id="IPR033942">
    <property type="entry name" value="IMPase"/>
</dbReference>
<comment type="similarity">
    <text evidence="8">Belongs to the Nudix hydrolase family.</text>
</comment>
<dbReference type="SUPFAM" id="SSF55811">
    <property type="entry name" value="Nudix"/>
    <property type="match status" value="1"/>
</dbReference>
<dbReference type="PROSITE" id="PS00893">
    <property type="entry name" value="NUDIX_BOX"/>
    <property type="match status" value="1"/>
</dbReference>
<dbReference type="Pfam" id="PF00293">
    <property type="entry name" value="NUDIX"/>
    <property type="match status" value="1"/>
</dbReference>
<feature type="binding site" evidence="7">
    <location>
        <position position="62"/>
    </location>
    <ligand>
        <name>Mg(2+)</name>
        <dbReference type="ChEBI" id="CHEBI:18420"/>
        <label>1</label>
        <note>catalytic</note>
    </ligand>
</feature>
<name>A0A832GNN0_9BACT</name>
<evidence type="ECO:0000256" key="6">
    <source>
        <dbReference type="ARBA" id="ARBA00022842"/>
    </source>
</evidence>
<evidence type="ECO:0000256" key="9">
    <source>
        <dbReference type="RuleBase" id="RU364068"/>
    </source>
</evidence>
<sequence length="396" mass="44468">MLSQLINLVIRAGKILKEFYGGNFEINHKGVIDLVTTADLRVEATIREALQRDFPEIPLIAEESFKGQINAVKGYYFLLDPLDGTTNFAHGLPWFAISLALMHGDQPEIGIIYNPVTEELFWAERGKGAYLGERALRVSSRAPLINCLLATGFPVAKIMEKPKHFILPFEEFMVRTRGVRRYGAASLDLAYVAAGRYDGFFEAYLKPWDTAAGILLVKEAGGTVTDYLGEPFNPFKDTIIASNGLIHEEMVEILKDRHPETFKPFRNPLPAVDLVIEYEGGIVLIERKNPPLGLALPGGFVEYGETLEEAAIREAKEETNLDVELMELLGCYSDPKRDPRFHTISTVFIAKGKGELRGKDDAKRALIVQPENIPFLNLVFDHDLILRDYFKKRKGL</sequence>
<evidence type="ECO:0000259" key="10">
    <source>
        <dbReference type="PROSITE" id="PS51462"/>
    </source>
</evidence>
<evidence type="ECO:0000256" key="8">
    <source>
        <dbReference type="RuleBase" id="RU003476"/>
    </source>
</evidence>
<dbReference type="Gene3D" id="3.90.79.10">
    <property type="entry name" value="Nucleoside Triphosphate Pyrophosphohydrolase"/>
    <property type="match status" value="1"/>
</dbReference>
<dbReference type="PRINTS" id="PR01959">
    <property type="entry name" value="SBIMPHPHTASE"/>
</dbReference>
<comment type="caution">
    <text evidence="11">The sequence shown here is derived from an EMBL/GenBank/DDBJ whole genome shotgun (WGS) entry which is preliminary data.</text>
</comment>
<feature type="binding site" evidence="7">
    <location>
        <position position="80"/>
    </location>
    <ligand>
        <name>Mg(2+)</name>
        <dbReference type="ChEBI" id="CHEBI:18420"/>
        <label>1</label>
        <note>catalytic</note>
    </ligand>
</feature>
<dbReference type="GO" id="GO:0046854">
    <property type="term" value="P:phosphatidylinositol phosphate biosynthetic process"/>
    <property type="evidence" value="ECO:0007669"/>
    <property type="project" value="InterPro"/>
</dbReference>
<evidence type="ECO:0000256" key="1">
    <source>
        <dbReference type="ARBA" id="ARBA00001033"/>
    </source>
</evidence>
<evidence type="ECO:0000313" key="11">
    <source>
        <dbReference type="EMBL" id="HGV55710.1"/>
    </source>
</evidence>
<dbReference type="PROSITE" id="PS51462">
    <property type="entry name" value="NUDIX"/>
    <property type="match status" value="1"/>
</dbReference>
<protein>
    <recommendedName>
        <fullName evidence="9">Inositol-1-monophosphatase</fullName>
        <ecNumber evidence="9">3.1.3.25</ecNumber>
    </recommendedName>
</protein>
<dbReference type="EMBL" id="DSZU01000115">
    <property type="protein sequence ID" value="HGV55710.1"/>
    <property type="molecule type" value="Genomic_DNA"/>
</dbReference>
<feature type="binding site" evidence="7">
    <location>
        <position position="82"/>
    </location>
    <ligand>
        <name>Mg(2+)</name>
        <dbReference type="ChEBI" id="CHEBI:18420"/>
        <label>1</label>
        <note>catalytic</note>
    </ligand>
</feature>
<dbReference type="GO" id="GO:0006020">
    <property type="term" value="P:inositol metabolic process"/>
    <property type="evidence" value="ECO:0007669"/>
    <property type="project" value="TreeGrafter"/>
</dbReference>